<keyword evidence="1" id="KW-0732">Signal</keyword>
<keyword evidence="4" id="KW-1185">Reference proteome</keyword>
<evidence type="ECO:0000256" key="1">
    <source>
        <dbReference type="ARBA" id="ARBA00022729"/>
    </source>
</evidence>
<dbReference type="NCBIfam" id="TIGR04183">
    <property type="entry name" value="Por_Secre_tail"/>
    <property type="match status" value="1"/>
</dbReference>
<dbReference type="EMBL" id="BAABBI010000001">
    <property type="protein sequence ID" value="GAA3774478.1"/>
    <property type="molecule type" value="Genomic_DNA"/>
</dbReference>
<evidence type="ECO:0000313" key="4">
    <source>
        <dbReference type="Proteomes" id="UP001501456"/>
    </source>
</evidence>
<dbReference type="InterPro" id="IPR026444">
    <property type="entry name" value="Secre_tail"/>
</dbReference>
<dbReference type="Proteomes" id="UP001501456">
    <property type="component" value="Unassembled WGS sequence"/>
</dbReference>
<proteinExistence type="predicted"/>
<accession>A0ABP7GSV6</accession>
<protein>
    <submittedName>
        <fullName evidence="3">T9SS type A sorting domain-containing protein</fullName>
    </submittedName>
</protein>
<feature type="domain" description="Secretion system C-terminal sorting" evidence="2">
    <location>
        <begin position="41"/>
        <end position="110"/>
    </location>
</feature>
<evidence type="ECO:0000259" key="2">
    <source>
        <dbReference type="Pfam" id="PF18962"/>
    </source>
</evidence>
<sequence length="111" mass="12553">MAHKITLYLCFIFSMLIAESVFSQSLYENNTPVENIEGLSIYPNPVSNGKVYIITKGNFNKEVEIYNVLGKRILKKTLTSKELNIAQLKAGVYIIKVTEKNIAATRKLIIK</sequence>
<dbReference type="RefSeq" id="WP_344726386.1">
    <property type="nucleotide sequence ID" value="NZ_BAABBI010000001.1"/>
</dbReference>
<comment type="caution">
    <text evidence="3">The sequence shown here is derived from an EMBL/GenBank/DDBJ whole genome shotgun (WGS) entry which is preliminary data.</text>
</comment>
<organism evidence="3 4">
    <name type="scientific">Corallibacter vietnamensis</name>
    <dbReference type="NCBI Taxonomy" id="904130"/>
    <lineage>
        <taxon>Bacteria</taxon>
        <taxon>Pseudomonadati</taxon>
        <taxon>Bacteroidota</taxon>
        <taxon>Flavobacteriia</taxon>
        <taxon>Flavobacteriales</taxon>
        <taxon>Flavobacteriaceae</taxon>
        <taxon>Corallibacter</taxon>
    </lineage>
</organism>
<dbReference type="Pfam" id="PF18962">
    <property type="entry name" value="Por_Secre_tail"/>
    <property type="match status" value="1"/>
</dbReference>
<reference evidence="4" key="1">
    <citation type="journal article" date="2019" name="Int. J. Syst. Evol. Microbiol.">
        <title>The Global Catalogue of Microorganisms (GCM) 10K type strain sequencing project: providing services to taxonomists for standard genome sequencing and annotation.</title>
        <authorList>
            <consortium name="The Broad Institute Genomics Platform"/>
            <consortium name="The Broad Institute Genome Sequencing Center for Infectious Disease"/>
            <person name="Wu L."/>
            <person name="Ma J."/>
        </authorList>
    </citation>
    <scope>NUCLEOTIDE SEQUENCE [LARGE SCALE GENOMIC DNA]</scope>
    <source>
        <strain evidence="4">JCM 17525</strain>
    </source>
</reference>
<gene>
    <name evidence="3" type="ORF">GCM10022271_03240</name>
</gene>
<name>A0ABP7GSV6_9FLAO</name>
<evidence type="ECO:0000313" key="3">
    <source>
        <dbReference type="EMBL" id="GAA3774478.1"/>
    </source>
</evidence>